<accession>D5A909</accession>
<evidence type="ECO:0000256" key="1">
    <source>
        <dbReference type="SAM" id="MobiDB-lite"/>
    </source>
</evidence>
<proteinExistence type="evidence at transcript level"/>
<reference evidence="2" key="1">
    <citation type="submission" date="2010-04" db="EMBL/GenBank/DDBJ databases">
        <authorList>
            <person name="Reid K.E."/>
            <person name="Liao N."/>
            <person name="Chan S."/>
            <person name="Docking R."/>
            <person name="Taylor G."/>
            <person name="Moore R."/>
            <person name="Mayo M."/>
            <person name="Munro S."/>
            <person name="King J."/>
            <person name="Yanchuk A."/>
            <person name="Holt R."/>
            <person name="Jones S."/>
            <person name="Marra M."/>
            <person name="Ritland C.E."/>
            <person name="Ritland K."/>
            <person name="Bohlmann J."/>
        </authorList>
    </citation>
    <scope>NUCLEOTIDE SEQUENCE</scope>
    <source>
        <tissue evidence="2">Buds collected with no treatment. Collection October 2007</tissue>
    </source>
</reference>
<feature type="compositionally biased region" description="Basic and acidic residues" evidence="1">
    <location>
        <begin position="28"/>
        <end position="37"/>
    </location>
</feature>
<feature type="compositionally biased region" description="Basic and acidic residues" evidence="1">
    <location>
        <begin position="61"/>
        <end position="74"/>
    </location>
</feature>
<feature type="region of interest" description="Disordered" evidence="1">
    <location>
        <begin position="1"/>
        <end position="86"/>
    </location>
</feature>
<dbReference type="EMBL" id="BT122658">
    <property type="protein sequence ID" value="ADE76028.1"/>
    <property type="molecule type" value="mRNA"/>
</dbReference>
<dbReference type="AlphaFoldDB" id="D5A909"/>
<sequence>MPKLPESISPVAESGKLDTFYSRQKGSSAEKTKESAKGFKRLLKFGRKSHNSSTTADNYEDADHLREAEGRIPEEQGGNFDVTKDANSLGSLISQDEDNSVVNTHKASRSFFSLSTFRSKGSETKSR</sequence>
<evidence type="ECO:0000313" key="2">
    <source>
        <dbReference type="EMBL" id="ADE76028.1"/>
    </source>
</evidence>
<organism evidence="2">
    <name type="scientific">Picea sitchensis</name>
    <name type="common">Sitka spruce</name>
    <name type="synonym">Pinus sitchensis</name>
    <dbReference type="NCBI Taxonomy" id="3332"/>
    <lineage>
        <taxon>Eukaryota</taxon>
        <taxon>Viridiplantae</taxon>
        <taxon>Streptophyta</taxon>
        <taxon>Embryophyta</taxon>
        <taxon>Tracheophyta</taxon>
        <taxon>Spermatophyta</taxon>
        <taxon>Pinopsida</taxon>
        <taxon>Pinidae</taxon>
        <taxon>Conifers I</taxon>
        <taxon>Pinales</taxon>
        <taxon>Pinaceae</taxon>
        <taxon>Picea</taxon>
    </lineage>
</organism>
<name>D5A909_PICSI</name>
<protein>
    <submittedName>
        <fullName evidence="2">Uncharacterized protein</fullName>
    </submittedName>
</protein>
<feature type="compositionally biased region" description="Basic residues" evidence="1">
    <location>
        <begin position="38"/>
        <end position="50"/>
    </location>
</feature>